<dbReference type="EMBL" id="MLAK01001109">
    <property type="protein sequence ID" value="OHS97543.1"/>
    <property type="molecule type" value="Genomic_DNA"/>
</dbReference>
<protein>
    <submittedName>
        <fullName evidence="1">Uncharacterized protein</fullName>
    </submittedName>
</protein>
<dbReference type="VEuPathDB" id="TrichDB:TRFO_36233"/>
<evidence type="ECO:0000313" key="1">
    <source>
        <dbReference type="EMBL" id="OHS97543.1"/>
    </source>
</evidence>
<accession>A0A1J4JGZ8</accession>
<evidence type="ECO:0000313" key="2">
    <source>
        <dbReference type="Proteomes" id="UP000179807"/>
    </source>
</evidence>
<reference evidence="1" key="1">
    <citation type="submission" date="2016-10" db="EMBL/GenBank/DDBJ databases">
        <authorList>
            <person name="Benchimol M."/>
            <person name="Almeida L.G."/>
            <person name="Vasconcelos A.T."/>
            <person name="Perreira-Neves A."/>
            <person name="Rosa I.A."/>
            <person name="Tasca T."/>
            <person name="Bogo M.R."/>
            <person name="de Souza W."/>
        </authorList>
    </citation>
    <scope>NUCLEOTIDE SEQUENCE [LARGE SCALE GENOMIC DNA]</scope>
    <source>
        <strain evidence="1">K</strain>
    </source>
</reference>
<gene>
    <name evidence="1" type="ORF">TRFO_36233</name>
</gene>
<dbReference type="GeneID" id="94845406"/>
<dbReference type="RefSeq" id="XP_068350680.1">
    <property type="nucleotide sequence ID" value="XM_068510702.1"/>
</dbReference>
<sequence length="193" mass="22400">MTEYSPDQIREIIKIKKIFNINSYNTFSFNDGYSKVENLTNDLPVIQREQYRLFCSFCLFKIGQQSGGSSQTKKKLPEQILNFHHRLLNDINKLTYFQVKDRWEAFGIKSPSFLKSLTVVANGDPDLERIIRFIKTPPSGKQFLDFLNENSSHVENVLELNPVYLHFLPSKLNGISNLISQEEYEQVQMSPSV</sequence>
<keyword evidence="2" id="KW-1185">Reference proteome</keyword>
<dbReference type="Proteomes" id="UP000179807">
    <property type="component" value="Unassembled WGS sequence"/>
</dbReference>
<organism evidence="1 2">
    <name type="scientific">Tritrichomonas foetus</name>
    <dbReference type="NCBI Taxonomy" id="1144522"/>
    <lineage>
        <taxon>Eukaryota</taxon>
        <taxon>Metamonada</taxon>
        <taxon>Parabasalia</taxon>
        <taxon>Tritrichomonadida</taxon>
        <taxon>Tritrichomonadidae</taxon>
        <taxon>Tritrichomonas</taxon>
    </lineage>
</organism>
<name>A0A1J4JGZ8_9EUKA</name>
<comment type="caution">
    <text evidence="1">The sequence shown here is derived from an EMBL/GenBank/DDBJ whole genome shotgun (WGS) entry which is preliminary data.</text>
</comment>
<proteinExistence type="predicted"/>
<dbReference type="AlphaFoldDB" id="A0A1J4JGZ8"/>